<dbReference type="SUPFAM" id="SSF54928">
    <property type="entry name" value="RNA-binding domain, RBD"/>
    <property type="match status" value="1"/>
</dbReference>
<dbReference type="SMART" id="SM00360">
    <property type="entry name" value="RRM"/>
    <property type="match status" value="1"/>
</dbReference>
<dbReference type="GO" id="GO:0003723">
    <property type="term" value="F:RNA binding"/>
    <property type="evidence" value="ECO:0007669"/>
    <property type="project" value="UniProtKB-UniRule"/>
</dbReference>
<organism evidence="4 5">
    <name type="scientific">Rhizodiscina lignyota</name>
    <dbReference type="NCBI Taxonomy" id="1504668"/>
    <lineage>
        <taxon>Eukaryota</taxon>
        <taxon>Fungi</taxon>
        <taxon>Dikarya</taxon>
        <taxon>Ascomycota</taxon>
        <taxon>Pezizomycotina</taxon>
        <taxon>Dothideomycetes</taxon>
        <taxon>Pleosporomycetidae</taxon>
        <taxon>Aulographales</taxon>
        <taxon>Rhizodiscinaceae</taxon>
        <taxon>Rhizodiscina</taxon>
    </lineage>
</organism>
<keyword evidence="5" id="KW-1185">Reference proteome</keyword>
<feature type="region of interest" description="Disordered" evidence="2">
    <location>
        <begin position="179"/>
        <end position="217"/>
    </location>
</feature>
<reference evidence="4" key="1">
    <citation type="journal article" date="2020" name="Stud. Mycol.">
        <title>101 Dothideomycetes genomes: a test case for predicting lifestyles and emergence of pathogens.</title>
        <authorList>
            <person name="Haridas S."/>
            <person name="Albert R."/>
            <person name="Binder M."/>
            <person name="Bloem J."/>
            <person name="Labutti K."/>
            <person name="Salamov A."/>
            <person name="Andreopoulos B."/>
            <person name="Baker S."/>
            <person name="Barry K."/>
            <person name="Bills G."/>
            <person name="Bluhm B."/>
            <person name="Cannon C."/>
            <person name="Castanera R."/>
            <person name="Culley D."/>
            <person name="Daum C."/>
            <person name="Ezra D."/>
            <person name="Gonzalez J."/>
            <person name="Henrissat B."/>
            <person name="Kuo A."/>
            <person name="Liang C."/>
            <person name="Lipzen A."/>
            <person name="Lutzoni F."/>
            <person name="Magnuson J."/>
            <person name="Mondo S."/>
            <person name="Nolan M."/>
            <person name="Ohm R."/>
            <person name="Pangilinan J."/>
            <person name="Park H.-J."/>
            <person name="Ramirez L."/>
            <person name="Alfaro M."/>
            <person name="Sun H."/>
            <person name="Tritt A."/>
            <person name="Yoshinaga Y."/>
            <person name="Zwiers L.-H."/>
            <person name="Turgeon B."/>
            <person name="Goodwin S."/>
            <person name="Spatafora J."/>
            <person name="Crous P."/>
            <person name="Grigoriev I."/>
        </authorList>
    </citation>
    <scope>NUCLEOTIDE SEQUENCE</scope>
    <source>
        <strain evidence="4">CBS 133067</strain>
    </source>
</reference>
<proteinExistence type="predicted"/>
<dbReference type="Pfam" id="PF04059">
    <property type="entry name" value="RRM_2"/>
    <property type="match status" value="1"/>
</dbReference>
<feature type="region of interest" description="Disordered" evidence="2">
    <location>
        <begin position="253"/>
        <end position="305"/>
    </location>
</feature>
<evidence type="ECO:0000256" key="1">
    <source>
        <dbReference type="PROSITE-ProRule" id="PRU00176"/>
    </source>
</evidence>
<accession>A0A9P4I937</accession>
<name>A0A9P4I937_9PEZI</name>
<feature type="domain" description="RRM" evidence="3">
    <location>
        <begin position="331"/>
        <end position="415"/>
    </location>
</feature>
<feature type="region of interest" description="Disordered" evidence="2">
    <location>
        <begin position="489"/>
        <end position="510"/>
    </location>
</feature>
<evidence type="ECO:0000256" key="2">
    <source>
        <dbReference type="SAM" id="MobiDB-lite"/>
    </source>
</evidence>
<evidence type="ECO:0000313" key="5">
    <source>
        <dbReference type="Proteomes" id="UP000799772"/>
    </source>
</evidence>
<protein>
    <recommendedName>
        <fullName evidence="3">RRM domain-containing protein</fullName>
    </recommendedName>
</protein>
<dbReference type="InterPro" id="IPR035979">
    <property type="entry name" value="RBD_domain_sf"/>
</dbReference>
<dbReference type="OrthoDB" id="417481at2759"/>
<comment type="caution">
    <text evidence="4">The sequence shown here is derived from an EMBL/GenBank/DDBJ whole genome shotgun (WGS) entry which is preliminary data.</text>
</comment>
<dbReference type="InterPro" id="IPR000504">
    <property type="entry name" value="RRM_dom"/>
</dbReference>
<dbReference type="Proteomes" id="UP000799772">
    <property type="component" value="Unassembled WGS sequence"/>
</dbReference>
<dbReference type="InterPro" id="IPR012677">
    <property type="entry name" value="Nucleotide-bd_a/b_plait_sf"/>
</dbReference>
<gene>
    <name evidence="4" type="ORF">NA57DRAFT_61227</name>
</gene>
<dbReference type="PROSITE" id="PS50102">
    <property type="entry name" value="RRM"/>
    <property type="match status" value="1"/>
</dbReference>
<feature type="compositionally biased region" description="Low complexity" evidence="2">
    <location>
        <begin position="194"/>
        <end position="217"/>
    </location>
</feature>
<evidence type="ECO:0000313" key="4">
    <source>
        <dbReference type="EMBL" id="KAF2094021.1"/>
    </source>
</evidence>
<evidence type="ECO:0000259" key="3">
    <source>
        <dbReference type="PROSITE" id="PS50102"/>
    </source>
</evidence>
<feature type="compositionally biased region" description="Polar residues" evidence="2">
    <location>
        <begin position="276"/>
        <end position="301"/>
    </location>
</feature>
<dbReference type="AlphaFoldDB" id="A0A9P4I937"/>
<dbReference type="InterPro" id="IPR007201">
    <property type="entry name" value="Mei2-like_Rrm_C"/>
</dbReference>
<dbReference type="EMBL" id="ML978136">
    <property type="protein sequence ID" value="KAF2094021.1"/>
    <property type="molecule type" value="Genomic_DNA"/>
</dbReference>
<sequence>MAYRFVPNAADAFTTYASPDTGCLTVAVTFTDGDEEGAIIEPLAFNQFLGAAYYKVGHPPYASQLQGDAARELRKPGDWRDQVRYHHHVMSKTLVFEYVNKTIMPTPLFDNGILRYHHDPEVHHRYLCEKDGIYVTKLVFPNKDAAVNFMRSYKACLLPDQPEVMLPRFHGPDPSWFFVADPSPAQQDDDIANSRPSTAAGPSSTAAAVASSSRASPPGMVVANLDDAIPTPTMIAQLRRDFHENHAGIRIADMNDPLNVRPGSGSGSGSPARASFPQTPTRPSHFSSLPSTPTRTSFVQSSRGYGRNNRAANASNSIYLPAIVSGQDVRTTVMLRNIPNNATLEHVLGLLRTSSFGRFSFVYLRTDFRTGNNVGYAFIDFASPEDMMSFLRGWQGQPMPGFPGHKVLQMSYATLQGQESLVEHFRNSAIMDEHPAHRPHLFFTYLDGPEIAGQECQFPPPNNESRHQRSMQRAQTEGLYPRARPIGARPHNDMYDLGHPAGSSRPPTRAERMHRLRDLVARAQMDDDLLDRLLARFNF</sequence>
<dbReference type="Gene3D" id="3.30.70.330">
    <property type="match status" value="1"/>
</dbReference>
<keyword evidence="1" id="KW-0694">RNA-binding</keyword>